<proteinExistence type="predicted"/>
<evidence type="ECO:0000313" key="8">
    <source>
        <dbReference type="Proteomes" id="UP000054995"/>
    </source>
</evidence>
<evidence type="ECO:0000313" key="6">
    <source>
        <dbReference type="Proteomes" id="UP000054815"/>
    </source>
</evidence>
<evidence type="ECO:0000313" key="3">
    <source>
        <dbReference type="EMBL" id="KRY88123.1"/>
    </source>
</evidence>
<evidence type="ECO:0000313" key="2">
    <source>
        <dbReference type="EMBL" id="KRY79850.1"/>
    </source>
</evidence>
<evidence type="ECO:0000313" key="1">
    <source>
        <dbReference type="EMBL" id="KRX95530.1"/>
    </source>
</evidence>
<dbReference type="Proteomes" id="UP000054826">
    <property type="component" value="Unassembled WGS sequence"/>
</dbReference>
<dbReference type="EMBL" id="JYDT01000046">
    <property type="protein sequence ID" value="KRY88123.1"/>
    <property type="molecule type" value="Genomic_DNA"/>
</dbReference>
<name>A0A0V1JX11_TRIPS</name>
<evidence type="ECO:0000313" key="4">
    <source>
        <dbReference type="EMBL" id="KRZ39522.1"/>
    </source>
</evidence>
<dbReference type="Proteomes" id="UP000054995">
    <property type="component" value="Unassembled WGS sequence"/>
</dbReference>
<dbReference type="Proteomes" id="UP000054815">
    <property type="component" value="Unassembled WGS sequence"/>
</dbReference>
<accession>A0A0V1JX11</accession>
<dbReference type="EMBL" id="JYDR01000001">
    <property type="protein sequence ID" value="KRY79850.1"/>
    <property type="molecule type" value="Genomic_DNA"/>
</dbReference>
<dbReference type="EMBL" id="JYDU01000055">
    <property type="protein sequence ID" value="KRX95530.1"/>
    <property type="molecule type" value="Genomic_DNA"/>
</dbReference>
<gene>
    <name evidence="2" type="ORF">T4A_9616</name>
    <name evidence="4" type="ORF">T4C_7946</name>
    <name evidence="3" type="ORF">T4D_3957</name>
    <name evidence="1" type="ORF">T4E_11942</name>
</gene>
<protein>
    <submittedName>
        <fullName evidence="4">Uncharacterized protein</fullName>
    </submittedName>
</protein>
<sequence length="60" mass="6824">MLAWKGRGNVKLSRLMQIQFLPHQLTHSSSGAAEGKIIVKAEQRRHAVSQPWCERRSTPD</sequence>
<evidence type="ECO:0000313" key="5">
    <source>
        <dbReference type="Proteomes" id="UP000054632"/>
    </source>
</evidence>
<dbReference type="Proteomes" id="UP000054632">
    <property type="component" value="Unassembled WGS sequence"/>
</dbReference>
<dbReference type="EMBL" id="JYDV01000034">
    <property type="protein sequence ID" value="KRZ39522.1"/>
    <property type="molecule type" value="Genomic_DNA"/>
</dbReference>
<organism evidence="4 7">
    <name type="scientific">Trichinella pseudospiralis</name>
    <name type="common">Parasitic roundworm</name>
    <dbReference type="NCBI Taxonomy" id="6337"/>
    <lineage>
        <taxon>Eukaryota</taxon>
        <taxon>Metazoa</taxon>
        <taxon>Ecdysozoa</taxon>
        <taxon>Nematoda</taxon>
        <taxon>Enoplea</taxon>
        <taxon>Dorylaimia</taxon>
        <taxon>Trichinellida</taxon>
        <taxon>Trichinellidae</taxon>
        <taxon>Trichinella</taxon>
    </lineage>
</organism>
<dbReference type="AlphaFoldDB" id="A0A0V1JX11"/>
<reference evidence="5 6" key="1">
    <citation type="submission" date="2015-01" db="EMBL/GenBank/DDBJ databases">
        <title>Evolution of Trichinella species and genotypes.</title>
        <authorList>
            <person name="Korhonen P.K."/>
            <person name="Edoardo P."/>
            <person name="Giuseppe L.R."/>
            <person name="Gasser R.B."/>
        </authorList>
    </citation>
    <scope>NUCLEOTIDE SEQUENCE [LARGE SCALE GENOMIC DNA]</scope>
    <source>
        <strain evidence="2">ISS13</strain>
        <strain evidence="1">ISS141</strain>
        <strain evidence="4">ISS176</strain>
        <strain evidence="3">ISS470</strain>
    </source>
</reference>
<evidence type="ECO:0000313" key="7">
    <source>
        <dbReference type="Proteomes" id="UP000054826"/>
    </source>
</evidence>
<comment type="caution">
    <text evidence="4">The sequence shown here is derived from an EMBL/GenBank/DDBJ whole genome shotgun (WGS) entry which is preliminary data.</text>
</comment>
<keyword evidence="8" id="KW-1185">Reference proteome</keyword>